<dbReference type="EMBL" id="QSOV01000017">
    <property type="protein sequence ID" value="RGJ21359.1"/>
    <property type="molecule type" value="Genomic_DNA"/>
</dbReference>
<protein>
    <submittedName>
        <fullName evidence="1">Uncharacterized protein</fullName>
    </submittedName>
</protein>
<comment type="caution">
    <text evidence="1">The sequence shown here is derived from an EMBL/GenBank/DDBJ whole genome shotgun (WGS) entry which is preliminary data.</text>
</comment>
<dbReference type="Proteomes" id="UP000260655">
    <property type="component" value="Unassembled WGS sequence"/>
</dbReference>
<reference evidence="1 2" key="1">
    <citation type="submission" date="2018-08" db="EMBL/GenBank/DDBJ databases">
        <title>A genome reference for cultivated species of the human gut microbiota.</title>
        <authorList>
            <person name="Zou Y."/>
            <person name="Xue W."/>
            <person name="Luo G."/>
        </authorList>
    </citation>
    <scope>NUCLEOTIDE SEQUENCE [LARGE SCALE GENOMIC DNA]</scope>
    <source>
        <strain evidence="1 2">TM07-19</strain>
    </source>
</reference>
<organism evidence="1 2">
    <name type="scientific">Coprococcus comes</name>
    <dbReference type="NCBI Taxonomy" id="410072"/>
    <lineage>
        <taxon>Bacteria</taxon>
        <taxon>Bacillati</taxon>
        <taxon>Bacillota</taxon>
        <taxon>Clostridia</taxon>
        <taxon>Lachnospirales</taxon>
        <taxon>Lachnospiraceae</taxon>
        <taxon>Coprococcus</taxon>
    </lineage>
</organism>
<dbReference type="InterPro" id="IPR057369">
    <property type="entry name" value="VG15"/>
</dbReference>
<sequence>MQITEKAWVEYITKMSQISQKAADLMQSWVQKNGLENDKALLDYAYALSQHYGQAIGALSCQMYEATAAAQGVIVPTAEVADLPDYGEVAKAVKGTKKQSPNNIPGTLARLVKQVGADTTLKNAERDGAQFAWVPHGDTCAFCITLASRGWQYMSKKALRNGHAEHIHAHCDCEYAVRFDGKSTVAGYDPDKYLEEYYDANGDINEMRRKRYAQNKDAINARKRELYASKKAEKLEKLRRSDILISGARITDLNSAEADEFAEMYYEEIRHFSTDSKKIADNLGKEESDIRKIKAYLFEDDSLIDPDTGESRQFDPDCAIAQSWQRLMNGKDIKLHDKTLIEHELLEMKIKQENPGIDHVKAHELASEKYNYPKEALEYYGNLKKHKKSQ</sequence>
<dbReference type="RefSeq" id="WP_117558847.1">
    <property type="nucleotide sequence ID" value="NZ_QSOV01000017.1"/>
</dbReference>
<proteinExistence type="predicted"/>
<dbReference type="AlphaFoldDB" id="A0A3E4GME7"/>
<gene>
    <name evidence="1" type="ORF">DXD67_13145</name>
</gene>
<accession>A0A3E4GME7</accession>
<dbReference type="Pfam" id="PF25310">
    <property type="entry name" value="VG15"/>
    <property type="match status" value="1"/>
</dbReference>
<name>A0A3E4GME7_9FIRM</name>
<evidence type="ECO:0000313" key="2">
    <source>
        <dbReference type="Proteomes" id="UP000260655"/>
    </source>
</evidence>
<evidence type="ECO:0000313" key="1">
    <source>
        <dbReference type="EMBL" id="RGJ21359.1"/>
    </source>
</evidence>